<dbReference type="EMBL" id="JACXVP010000006">
    <property type="protein sequence ID" value="KAG5600648.1"/>
    <property type="molecule type" value="Genomic_DNA"/>
</dbReference>
<evidence type="ECO:0000313" key="1">
    <source>
        <dbReference type="EMBL" id="KAG5600648.1"/>
    </source>
</evidence>
<reference evidence="1 2" key="1">
    <citation type="submission" date="2020-09" db="EMBL/GenBank/DDBJ databases">
        <title>De no assembly of potato wild relative species, Solanum commersonii.</title>
        <authorList>
            <person name="Cho K."/>
        </authorList>
    </citation>
    <scope>NUCLEOTIDE SEQUENCE [LARGE SCALE GENOMIC DNA]</scope>
    <source>
        <strain evidence="1">LZ3.2</strain>
        <tissue evidence="1">Leaf</tissue>
    </source>
</reference>
<dbReference type="OrthoDB" id="1305733at2759"/>
<accession>A0A9J5YLS9</accession>
<evidence type="ECO:0000313" key="2">
    <source>
        <dbReference type="Proteomes" id="UP000824120"/>
    </source>
</evidence>
<gene>
    <name evidence="1" type="ORF">H5410_032018</name>
</gene>
<dbReference type="AlphaFoldDB" id="A0A9J5YLS9"/>
<sequence>MVIISCIPTWIQKIIGSYIEDAHVRDILTLLEVDSHGPNLWHYSTGILRKKDKIYILYH</sequence>
<organism evidence="1 2">
    <name type="scientific">Solanum commersonii</name>
    <name type="common">Commerson's wild potato</name>
    <name type="synonym">Commerson's nightshade</name>
    <dbReference type="NCBI Taxonomy" id="4109"/>
    <lineage>
        <taxon>Eukaryota</taxon>
        <taxon>Viridiplantae</taxon>
        <taxon>Streptophyta</taxon>
        <taxon>Embryophyta</taxon>
        <taxon>Tracheophyta</taxon>
        <taxon>Spermatophyta</taxon>
        <taxon>Magnoliopsida</taxon>
        <taxon>eudicotyledons</taxon>
        <taxon>Gunneridae</taxon>
        <taxon>Pentapetalae</taxon>
        <taxon>asterids</taxon>
        <taxon>lamiids</taxon>
        <taxon>Solanales</taxon>
        <taxon>Solanaceae</taxon>
        <taxon>Solanoideae</taxon>
        <taxon>Solaneae</taxon>
        <taxon>Solanum</taxon>
    </lineage>
</organism>
<keyword evidence="2" id="KW-1185">Reference proteome</keyword>
<protein>
    <submittedName>
        <fullName evidence="1">Uncharacterized protein</fullName>
    </submittedName>
</protein>
<dbReference type="Proteomes" id="UP000824120">
    <property type="component" value="Chromosome 6"/>
</dbReference>
<proteinExistence type="predicted"/>
<comment type="caution">
    <text evidence="1">The sequence shown here is derived from an EMBL/GenBank/DDBJ whole genome shotgun (WGS) entry which is preliminary data.</text>
</comment>
<name>A0A9J5YLS9_SOLCO</name>